<evidence type="ECO:0000256" key="1">
    <source>
        <dbReference type="SAM" id="MobiDB-lite"/>
    </source>
</evidence>
<keyword evidence="3" id="KW-1185">Reference proteome</keyword>
<dbReference type="AlphaFoldDB" id="A0A9N7UPN5"/>
<gene>
    <name evidence="2" type="ORF">PLEPLA_LOCUS22038</name>
</gene>
<reference evidence="2" key="1">
    <citation type="submission" date="2020-03" db="EMBL/GenBank/DDBJ databases">
        <authorList>
            <person name="Weist P."/>
        </authorList>
    </citation>
    <scope>NUCLEOTIDE SEQUENCE</scope>
</reference>
<accession>A0A9N7UPN5</accession>
<evidence type="ECO:0000313" key="3">
    <source>
        <dbReference type="Proteomes" id="UP001153269"/>
    </source>
</evidence>
<dbReference type="Proteomes" id="UP001153269">
    <property type="component" value="Unassembled WGS sequence"/>
</dbReference>
<organism evidence="2 3">
    <name type="scientific">Pleuronectes platessa</name>
    <name type="common">European plaice</name>
    <dbReference type="NCBI Taxonomy" id="8262"/>
    <lineage>
        <taxon>Eukaryota</taxon>
        <taxon>Metazoa</taxon>
        <taxon>Chordata</taxon>
        <taxon>Craniata</taxon>
        <taxon>Vertebrata</taxon>
        <taxon>Euteleostomi</taxon>
        <taxon>Actinopterygii</taxon>
        <taxon>Neopterygii</taxon>
        <taxon>Teleostei</taxon>
        <taxon>Neoteleostei</taxon>
        <taxon>Acanthomorphata</taxon>
        <taxon>Carangaria</taxon>
        <taxon>Pleuronectiformes</taxon>
        <taxon>Pleuronectoidei</taxon>
        <taxon>Pleuronectidae</taxon>
        <taxon>Pleuronectes</taxon>
    </lineage>
</organism>
<name>A0A9N7UPN5_PLEPL</name>
<dbReference type="EMBL" id="CADEAL010001613">
    <property type="protein sequence ID" value="CAB1433946.1"/>
    <property type="molecule type" value="Genomic_DNA"/>
</dbReference>
<feature type="region of interest" description="Disordered" evidence="1">
    <location>
        <begin position="1"/>
        <end position="26"/>
    </location>
</feature>
<evidence type="ECO:0000313" key="2">
    <source>
        <dbReference type="EMBL" id="CAB1433946.1"/>
    </source>
</evidence>
<protein>
    <submittedName>
        <fullName evidence="2">Uncharacterized protein</fullName>
    </submittedName>
</protein>
<sequence>MKRSRGQRGSSRPEGVYYAPGSHAASSVPARCHAGAFVKARPGRGLAHGAQDTLLDPIRVGPDETRLPGQHTTLSTPPGHALRVPAAALSINPPKVEKVERVKLCSQ</sequence>
<feature type="region of interest" description="Disordered" evidence="1">
    <location>
        <begin position="56"/>
        <end position="80"/>
    </location>
</feature>
<comment type="caution">
    <text evidence="2">The sequence shown here is derived from an EMBL/GenBank/DDBJ whole genome shotgun (WGS) entry which is preliminary data.</text>
</comment>
<proteinExistence type="predicted"/>